<evidence type="ECO:0000256" key="1">
    <source>
        <dbReference type="SAM" id="SignalP"/>
    </source>
</evidence>
<dbReference type="Pfam" id="PF05229">
    <property type="entry name" value="SCPU"/>
    <property type="match status" value="1"/>
</dbReference>
<reference evidence="3" key="1">
    <citation type="journal article" date="2014" name="Int. J. Syst. Evol. Microbiol.">
        <title>Complete genome of a new Firmicutes species belonging to the dominant human colonic microbiota ('Ruminococcus bicirculans') reveals two chromosomes and a selective capacity to utilize plant glucans.</title>
        <authorList>
            <consortium name="NISC Comparative Sequencing Program"/>
            <person name="Wegmann U."/>
            <person name="Louis P."/>
            <person name="Goesmann A."/>
            <person name="Henrissat B."/>
            <person name="Duncan S.H."/>
            <person name="Flint H.J."/>
        </authorList>
    </citation>
    <scope>NUCLEOTIDE SEQUENCE</scope>
    <source>
        <strain evidence="3">CCM 7327</strain>
    </source>
</reference>
<proteinExistence type="predicted"/>
<keyword evidence="6" id="KW-1185">Reference proteome</keyword>
<evidence type="ECO:0000313" key="3">
    <source>
        <dbReference type="EMBL" id="GFZ97232.1"/>
    </source>
</evidence>
<reference evidence="5" key="3">
    <citation type="submission" date="2020-08" db="EMBL/GenBank/DDBJ databases">
        <title>Complete genome sequence of Sphingobium barthaii strain KK22, a high-molecular-weight polycyclic aromatic hydrocarbon-degrading soil bacterium.</title>
        <authorList>
            <person name="Mori J.F."/>
            <person name="Kanaly R.A."/>
        </authorList>
    </citation>
    <scope>NUCLEOTIDE SEQUENCE [LARGE SCALE GENOMIC DNA]</scope>
    <source>
        <strain evidence="5">KK22</strain>
    </source>
</reference>
<keyword evidence="4" id="KW-0167">Capsid protein</keyword>
<dbReference type="EMBL" id="CP060036">
    <property type="protein sequence ID" value="QOT73477.1"/>
    <property type="molecule type" value="Genomic_DNA"/>
</dbReference>
<dbReference type="InterPro" id="IPR007893">
    <property type="entry name" value="Spore_coat_U/FanG"/>
</dbReference>
<gene>
    <name evidence="3" type="ORF">GCM10019071_29640</name>
    <name evidence="4" type="ORF">H5V43_19850</name>
</gene>
<dbReference type="RefSeq" id="WP_025549217.1">
    <property type="nucleotide sequence ID" value="NZ_BATN01000036.1"/>
</dbReference>
<accession>A0A4Q4IUL0</accession>
<protein>
    <submittedName>
        <fullName evidence="4">Spore coat protein U domain-containing protein</fullName>
    </submittedName>
</protein>
<dbReference type="EMBL" id="BMDU01000006">
    <property type="protein sequence ID" value="GFZ97232.1"/>
    <property type="molecule type" value="Genomic_DNA"/>
</dbReference>
<dbReference type="Proteomes" id="UP000593663">
    <property type="component" value="Chromosome 2"/>
</dbReference>
<dbReference type="Proteomes" id="UP000628109">
    <property type="component" value="Unassembled WGS sequence"/>
</dbReference>
<dbReference type="KEGG" id="sbar:H5V43_19850"/>
<feature type="signal peptide" evidence="1">
    <location>
        <begin position="1"/>
        <end position="22"/>
    </location>
</feature>
<sequence>MKKLLMAATAAAVLMAGTPAFAANTDSDTFDINASVAKTCTMENIGDIQLGTVNVNTNAGSTALFINDVASSSTNSFYVSCNDTNSMTISSANAGRLTTSTPLTGADAGFKNTINYSLAADNYRNGGLLQQPGFRRSALFGLVQLNNGASRGALHRQVKFDALVDPLNNLDARPVAGTYTDTVTVTVTAS</sequence>
<reference evidence="6" key="2">
    <citation type="journal article" date="2019" name="Int. J. Syst. Evol. Microbiol.">
        <title>The Global Catalogue of Microorganisms (GCM) 10K type strain sequencing project: providing services to taxonomists for standard genome sequencing and annotation.</title>
        <authorList>
            <consortium name="The Broad Institute Genomics Platform"/>
            <consortium name="The Broad Institute Genome Sequencing Center for Infectious Disease"/>
            <person name="Wu L."/>
            <person name="Ma J."/>
        </authorList>
    </citation>
    <scope>NUCLEOTIDE SEQUENCE [LARGE SCALE GENOMIC DNA]</scope>
    <source>
        <strain evidence="6">CCM 7327</strain>
    </source>
</reference>
<evidence type="ECO:0000313" key="6">
    <source>
        <dbReference type="Proteomes" id="UP000628109"/>
    </source>
</evidence>
<evidence type="ECO:0000313" key="4">
    <source>
        <dbReference type="EMBL" id="QOT73477.1"/>
    </source>
</evidence>
<reference evidence="4" key="4">
    <citation type="journal article" date="2021" name="Microbiol. Resour. Announc.">
        <title>Complete Genome Sequence of Sphingobium barthaii KK22, a High-Molecular-Weight Polycyclic Aromatic Hydrocarbon-Degrading Soil Bacterium.</title>
        <authorList>
            <person name="Mori J.F."/>
            <person name="Kanaly R.A."/>
        </authorList>
    </citation>
    <scope>NUCLEOTIDE SEQUENCE</scope>
    <source>
        <strain evidence="4">KK22</strain>
    </source>
</reference>
<dbReference type="AlphaFoldDB" id="A0A4Q4IUL0"/>
<feature type="chain" id="PRO_5041126954" evidence="1">
    <location>
        <begin position="23"/>
        <end position="190"/>
    </location>
</feature>
<feature type="domain" description="Spore coat protein U/FanG" evidence="2">
    <location>
        <begin position="28"/>
        <end position="186"/>
    </location>
</feature>
<evidence type="ECO:0000313" key="5">
    <source>
        <dbReference type="Proteomes" id="UP000593663"/>
    </source>
</evidence>
<keyword evidence="4" id="KW-0946">Virion</keyword>
<name>A0A4Q4IUL0_SPHSA</name>
<keyword evidence="1" id="KW-0732">Signal</keyword>
<reference evidence="3" key="5">
    <citation type="submission" date="2024-05" db="EMBL/GenBank/DDBJ databases">
        <authorList>
            <person name="Sun Q."/>
            <person name="Sedlacek I."/>
        </authorList>
    </citation>
    <scope>NUCLEOTIDE SEQUENCE</scope>
    <source>
        <strain evidence="3">CCM 7327</strain>
    </source>
</reference>
<organism evidence="4 5">
    <name type="scientific">Sphingobium fuliginis (strain ATCC 27551)</name>
    <dbReference type="NCBI Taxonomy" id="336203"/>
    <lineage>
        <taxon>Bacteria</taxon>
        <taxon>Pseudomonadati</taxon>
        <taxon>Pseudomonadota</taxon>
        <taxon>Alphaproteobacteria</taxon>
        <taxon>Sphingomonadales</taxon>
        <taxon>Sphingomonadaceae</taxon>
        <taxon>Sphingobium</taxon>
    </lineage>
</organism>
<evidence type="ECO:0000259" key="2">
    <source>
        <dbReference type="Pfam" id="PF05229"/>
    </source>
</evidence>